<keyword evidence="4 12" id="KW-0813">Transport</keyword>
<keyword evidence="9 12" id="KW-0249">Electron transport</keyword>
<dbReference type="RefSeq" id="WP_345336663.1">
    <property type="nucleotide sequence ID" value="NZ_BAABJZ010000099.1"/>
</dbReference>
<evidence type="ECO:0000313" key="15">
    <source>
        <dbReference type="Proteomes" id="UP001499988"/>
    </source>
</evidence>
<comment type="subunit">
    <text evidence="12">Component of the periplasmic nitrate reductase NapAB complex composed of NapA and NapB.</text>
</comment>
<evidence type="ECO:0000256" key="12">
    <source>
        <dbReference type="PIRNR" id="PIRNR006105"/>
    </source>
</evidence>
<evidence type="ECO:0000256" key="4">
    <source>
        <dbReference type="ARBA" id="ARBA00022448"/>
    </source>
</evidence>
<comment type="function">
    <text evidence="12">Electron transfer subunit of the periplasmic nitrate reductase complex NapAB.</text>
</comment>
<gene>
    <name evidence="14" type="primary">napB_2</name>
    <name evidence="14" type="ORF">GCM10023333_34010</name>
</gene>
<feature type="chain" id="PRO_5045589750" description="Periplasmic nitrate reductase, electron transfer subunit" evidence="13">
    <location>
        <begin position="25"/>
        <end position="153"/>
    </location>
</feature>
<organism evidence="14 15">
    <name type="scientific">Ferrimonas pelagia</name>
    <dbReference type="NCBI Taxonomy" id="1177826"/>
    <lineage>
        <taxon>Bacteria</taxon>
        <taxon>Pseudomonadati</taxon>
        <taxon>Pseudomonadota</taxon>
        <taxon>Gammaproteobacteria</taxon>
        <taxon>Alteromonadales</taxon>
        <taxon>Ferrimonadaceae</taxon>
        <taxon>Ferrimonas</taxon>
    </lineage>
</organism>
<dbReference type="InterPro" id="IPR036280">
    <property type="entry name" value="Multihaem_cyt_sf"/>
</dbReference>
<dbReference type="Proteomes" id="UP001499988">
    <property type="component" value="Unassembled WGS sequence"/>
</dbReference>
<feature type="signal peptide" evidence="13">
    <location>
        <begin position="1"/>
        <end position="24"/>
    </location>
</feature>
<keyword evidence="7 13" id="KW-0732">Signal</keyword>
<proteinExistence type="inferred from homology"/>
<dbReference type="SUPFAM" id="SSF48695">
    <property type="entry name" value="Multiheme cytochromes"/>
    <property type="match status" value="1"/>
</dbReference>
<dbReference type="PANTHER" id="PTHR38604">
    <property type="entry name" value="PERIPLASMIC NITRATE REDUCTASE, ELECTRON TRANSFER SUBUNIT"/>
    <property type="match status" value="1"/>
</dbReference>
<comment type="subcellular location">
    <subcellularLocation>
        <location evidence="1 12">Periplasm</location>
    </subcellularLocation>
</comment>
<evidence type="ECO:0000256" key="13">
    <source>
        <dbReference type="SAM" id="SignalP"/>
    </source>
</evidence>
<keyword evidence="10" id="KW-0408">Iron</keyword>
<dbReference type="EMBL" id="BAABJZ010000099">
    <property type="protein sequence ID" value="GAA4897856.1"/>
    <property type="molecule type" value="Genomic_DNA"/>
</dbReference>
<dbReference type="Gene3D" id="1.10.1130.10">
    <property type="entry name" value="Flavocytochrome C3, Chain A"/>
    <property type="match status" value="1"/>
</dbReference>
<keyword evidence="15" id="KW-1185">Reference proteome</keyword>
<keyword evidence="6" id="KW-0479">Metal-binding</keyword>
<evidence type="ECO:0000256" key="5">
    <source>
        <dbReference type="ARBA" id="ARBA00022617"/>
    </source>
</evidence>
<evidence type="ECO:0000256" key="1">
    <source>
        <dbReference type="ARBA" id="ARBA00004418"/>
    </source>
</evidence>
<dbReference type="Pfam" id="PF03892">
    <property type="entry name" value="NapB"/>
    <property type="match status" value="1"/>
</dbReference>
<reference evidence="15" key="1">
    <citation type="journal article" date="2019" name="Int. J. Syst. Evol. Microbiol.">
        <title>The Global Catalogue of Microorganisms (GCM) 10K type strain sequencing project: providing services to taxonomists for standard genome sequencing and annotation.</title>
        <authorList>
            <consortium name="The Broad Institute Genomics Platform"/>
            <consortium name="The Broad Institute Genome Sequencing Center for Infectious Disease"/>
            <person name="Wu L."/>
            <person name="Ma J."/>
        </authorList>
    </citation>
    <scope>NUCLEOTIDE SEQUENCE [LARGE SCALE GENOMIC DNA]</scope>
    <source>
        <strain evidence="15">JCM 18401</strain>
    </source>
</reference>
<evidence type="ECO:0000256" key="11">
    <source>
        <dbReference type="ARBA" id="ARBA00031832"/>
    </source>
</evidence>
<comment type="caution">
    <text evidence="14">The sequence shown here is derived from an EMBL/GenBank/DDBJ whole genome shotgun (WGS) entry which is preliminary data.</text>
</comment>
<dbReference type="PANTHER" id="PTHR38604:SF1">
    <property type="entry name" value="PERIPLASMIC NITRATE REDUCTASE, ELECTRON TRANSFER SUBUNIT"/>
    <property type="match status" value="1"/>
</dbReference>
<evidence type="ECO:0000256" key="3">
    <source>
        <dbReference type="ARBA" id="ARBA00013773"/>
    </source>
</evidence>
<keyword evidence="5" id="KW-0349">Heme</keyword>
<accession>A0ABP9FDP5</accession>
<name>A0ABP9FDP5_9GAMM</name>
<evidence type="ECO:0000256" key="9">
    <source>
        <dbReference type="ARBA" id="ARBA00022982"/>
    </source>
</evidence>
<dbReference type="InterPro" id="IPR005591">
    <property type="entry name" value="NapB"/>
</dbReference>
<keyword evidence="8 12" id="KW-0574">Periplasm</keyword>
<comment type="similarity">
    <text evidence="2 12">Belongs to the NapB family.</text>
</comment>
<evidence type="ECO:0000256" key="10">
    <source>
        <dbReference type="ARBA" id="ARBA00023004"/>
    </source>
</evidence>
<evidence type="ECO:0000256" key="7">
    <source>
        <dbReference type="ARBA" id="ARBA00022729"/>
    </source>
</evidence>
<protein>
    <recommendedName>
        <fullName evidence="3 12">Periplasmic nitrate reductase, electron transfer subunit</fullName>
    </recommendedName>
    <alternativeName>
        <fullName evidence="11 12">Diheme cytochrome c NapB</fullName>
    </alternativeName>
</protein>
<dbReference type="PIRSF" id="PIRSF006105">
    <property type="entry name" value="NapB"/>
    <property type="match status" value="1"/>
</dbReference>
<sequence>MKLKSALLVAFPLLAAAMIHTAQAAEDVEFGQRGDAPLAQTNPAPDLKPVLKESGRKALNYVNQPPVIPHKVAGYQITQSTNRCLQCHDVDNYLTTGAPRVSPTYFTDRDSIVQPQVAPRRYLCQQCHVTQADVKPPVDNNFQPLGQFAKDRD</sequence>
<evidence type="ECO:0000313" key="14">
    <source>
        <dbReference type="EMBL" id="GAA4897856.1"/>
    </source>
</evidence>
<evidence type="ECO:0000256" key="6">
    <source>
        <dbReference type="ARBA" id="ARBA00022723"/>
    </source>
</evidence>
<evidence type="ECO:0000256" key="8">
    <source>
        <dbReference type="ARBA" id="ARBA00022764"/>
    </source>
</evidence>
<evidence type="ECO:0000256" key="2">
    <source>
        <dbReference type="ARBA" id="ARBA00007368"/>
    </source>
</evidence>